<accession>A0A6J4G6F8</accession>
<keyword evidence="1" id="KW-0812">Transmembrane</keyword>
<keyword evidence="1" id="KW-1133">Transmembrane helix</keyword>
<evidence type="ECO:0008006" key="5">
    <source>
        <dbReference type="Google" id="ProtNLM"/>
    </source>
</evidence>
<reference evidence="3 4" key="1">
    <citation type="submission" date="2020-02" db="EMBL/GenBank/DDBJ databases">
        <authorList>
            <person name="Criscuolo A."/>
        </authorList>
    </citation>
    <scope>NUCLEOTIDE SEQUENCE [LARGE SCALE GENOMIC DNA]</scope>
    <source>
        <strain evidence="3">CIP105534</strain>
    </source>
</reference>
<feature type="signal peptide" evidence="2">
    <location>
        <begin position="1"/>
        <end position="21"/>
    </location>
</feature>
<organism evidence="3 4">
    <name type="scientific">Flavobacterium bizetiae</name>
    <dbReference type="NCBI Taxonomy" id="2704140"/>
    <lineage>
        <taxon>Bacteria</taxon>
        <taxon>Pseudomonadati</taxon>
        <taxon>Bacteroidota</taxon>
        <taxon>Flavobacteriia</taxon>
        <taxon>Flavobacteriales</taxon>
        <taxon>Flavobacteriaceae</taxon>
        <taxon>Flavobacterium</taxon>
    </lineage>
</organism>
<keyword evidence="4" id="KW-1185">Reference proteome</keyword>
<name>A0A6J4G6F8_9FLAO</name>
<keyword evidence="2" id="KW-0732">Signal</keyword>
<keyword evidence="1" id="KW-0472">Membrane</keyword>
<dbReference type="RefSeq" id="WP_173968827.1">
    <property type="nucleotide sequence ID" value="NZ_CADCSU010000022.1"/>
</dbReference>
<evidence type="ECO:0000313" key="3">
    <source>
        <dbReference type="EMBL" id="CAA9194447.1"/>
    </source>
</evidence>
<dbReference type="AlphaFoldDB" id="A0A6J4G6F8"/>
<feature type="transmembrane region" description="Helical" evidence="1">
    <location>
        <begin position="45"/>
        <end position="62"/>
    </location>
</feature>
<evidence type="ECO:0000313" key="4">
    <source>
        <dbReference type="Proteomes" id="UP000479938"/>
    </source>
</evidence>
<proteinExistence type="predicted"/>
<feature type="chain" id="PRO_5026957807" description="Gram-positive cocci surface proteins LPxTG domain-containing protein" evidence="2">
    <location>
        <begin position="22"/>
        <end position="69"/>
    </location>
</feature>
<dbReference type="Proteomes" id="UP000479938">
    <property type="component" value="Unassembled WGS sequence"/>
</dbReference>
<dbReference type="EMBL" id="CADCSU010000022">
    <property type="protein sequence ID" value="CAA9194447.1"/>
    <property type="molecule type" value="Genomic_DNA"/>
</dbReference>
<sequence length="69" mass="7499">MKVRKLNLVVLVLFIAFNSNAANPPPPQPASIPPPVGAELPIDSNISVLFLIGTAFGLFFISRRINQKQ</sequence>
<evidence type="ECO:0000256" key="1">
    <source>
        <dbReference type="SAM" id="Phobius"/>
    </source>
</evidence>
<protein>
    <recommendedName>
        <fullName evidence="5">Gram-positive cocci surface proteins LPxTG domain-containing protein</fullName>
    </recommendedName>
</protein>
<gene>
    <name evidence="3" type="ORF">FLA105534_00149</name>
</gene>
<evidence type="ECO:0000256" key="2">
    <source>
        <dbReference type="SAM" id="SignalP"/>
    </source>
</evidence>